<organism evidence="3 4">
    <name type="scientific">Bemisia tabaci</name>
    <name type="common">Sweetpotato whitefly</name>
    <name type="synonym">Aleurodes tabaci</name>
    <dbReference type="NCBI Taxonomy" id="7038"/>
    <lineage>
        <taxon>Eukaryota</taxon>
        <taxon>Metazoa</taxon>
        <taxon>Ecdysozoa</taxon>
        <taxon>Arthropoda</taxon>
        <taxon>Hexapoda</taxon>
        <taxon>Insecta</taxon>
        <taxon>Pterygota</taxon>
        <taxon>Neoptera</taxon>
        <taxon>Paraneoptera</taxon>
        <taxon>Hemiptera</taxon>
        <taxon>Sternorrhyncha</taxon>
        <taxon>Aleyrodoidea</taxon>
        <taxon>Aleyrodidae</taxon>
        <taxon>Aleyrodinae</taxon>
        <taxon>Bemisia</taxon>
    </lineage>
</organism>
<evidence type="ECO:0000313" key="4">
    <source>
        <dbReference type="Proteomes" id="UP001152759"/>
    </source>
</evidence>
<dbReference type="GO" id="GO:0005739">
    <property type="term" value="C:mitochondrion"/>
    <property type="evidence" value="ECO:0007669"/>
    <property type="project" value="InterPro"/>
</dbReference>
<dbReference type="Pfam" id="PF08445">
    <property type="entry name" value="FR47"/>
    <property type="match status" value="1"/>
</dbReference>
<comment type="similarity">
    <text evidence="1">Belongs to the glycine N-acyltransferase family.</text>
</comment>
<dbReference type="InterPro" id="IPR013653">
    <property type="entry name" value="GCN5-like_dom"/>
</dbReference>
<evidence type="ECO:0000313" key="3">
    <source>
        <dbReference type="EMBL" id="CAH0774460.1"/>
    </source>
</evidence>
<dbReference type="EC" id="2.3.1.-" evidence="1"/>
<dbReference type="PANTHER" id="PTHR15298">
    <property type="entry name" value="L-COA N-ACYLTRANSFERASE-RELATED"/>
    <property type="match status" value="1"/>
</dbReference>
<dbReference type="InterPro" id="IPR010313">
    <property type="entry name" value="Glycine_N-acyltransferase"/>
</dbReference>
<evidence type="ECO:0000259" key="2">
    <source>
        <dbReference type="PROSITE" id="PS51186"/>
    </source>
</evidence>
<dbReference type="PANTHER" id="PTHR15298:SF1">
    <property type="entry name" value="GLYCINE N-ACYLTRANSFERASE-LIKE PROTEIN"/>
    <property type="match status" value="1"/>
</dbReference>
<keyword evidence="1" id="KW-0012">Acyltransferase</keyword>
<reference evidence="3" key="1">
    <citation type="submission" date="2021-12" db="EMBL/GenBank/DDBJ databases">
        <authorList>
            <person name="King R."/>
        </authorList>
    </citation>
    <scope>NUCLEOTIDE SEQUENCE</scope>
</reference>
<dbReference type="GO" id="GO:0047961">
    <property type="term" value="F:glycine N-acyltransferase activity"/>
    <property type="evidence" value="ECO:0007669"/>
    <property type="project" value="InterPro"/>
</dbReference>
<proteinExistence type="inferred from homology"/>
<dbReference type="SUPFAM" id="SSF55729">
    <property type="entry name" value="Acyl-CoA N-acyltransferases (Nat)"/>
    <property type="match status" value="1"/>
</dbReference>
<evidence type="ECO:0000256" key="1">
    <source>
        <dbReference type="RuleBase" id="RU368002"/>
    </source>
</evidence>
<dbReference type="AlphaFoldDB" id="A0A9P0C9R9"/>
<accession>A0A9P0C9R9</accession>
<dbReference type="InterPro" id="IPR041506">
    <property type="entry name" value="DUF5645"/>
</dbReference>
<dbReference type="PROSITE" id="PS51186">
    <property type="entry name" value="GNAT"/>
    <property type="match status" value="1"/>
</dbReference>
<gene>
    <name evidence="3" type="ORF">BEMITA_LOCUS10804</name>
</gene>
<sequence length="281" mass="31539">MALRWRGTEASRRITIYSTNDRFEDGGIVAIYKVTNSNDIRITFHCFKENVTSLKNALLTTGRIDWNSPETTIFFISIPEKLMPLTKDLVSYRNFKFLTSNHTNLIYEWKTIDQLDSCSSLCPQDVRLAPLSLESVDLIMNCWGVGGDLPGADEYIATLITHNPNLGVYSRSTGELRAFVLFSEFSLLTILYTMEEHRRKGYAQLLCNAMCEKLLPLGFIVGATIVKVNTASLALFESLGFQSSPNIFVNILAAPLSMNEPLVGPIKPKNPRPFLSKISKK</sequence>
<dbReference type="InterPro" id="IPR016181">
    <property type="entry name" value="Acyl_CoA_acyltransferase"/>
</dbReference>
<name>A0A9P0C9R9_BEMTA</name>
<keyword evidence="1" id="KW-0808">Transferase</keyword>
<dbReference type="InterPro" id="IPR000182">
    <property type="entry name" value="GNAT_dom"/>
</dbReference>
<dbReference type="Pfam" id="PF18713">
    <property type="entry name" value="DUF5645"/>
    <property type="match status" value="1"/>
</dbReference>
<dbReference type="Proteomes" id="UP001152759">
    <property type="component" value="Chromosome 6"/>
</dbReference>
<keyword evidence="4" id="KW-1185">Reference proteome</keyword>
<feature type="domain" description="N-acetyltransferase" evidence="2">
    <location>
        <begin position="126"/>
        <end position="263"/>
    </location>
</feature>
<protein>
    <recommendedName>
        <fullName evidence="1">Glycine N-acyltransferase-like protein</fullName>
        <ecNumber evidence="1">2.3.1.-</ecNumber>
    </recommendedName>
</protein>
<dbReference type="EMBL" id="OU963867">
    <property type="protein sequence ID" value="CAH0774460.1"/>
    <property type="molecule type" value="Genomic_DNA"/>
</dbReference>
<dbReference type="Gene3D" id="3.40.630.30">
    <property type="match status" value="1"/>
</dbReference>